<accession>A0A412FS77</accession>
<evidence type="ECO:0000313" key="3">
    <source>
        <dbReference type="Proteomes" id="UP000284178"/>
    </source>
</evidence>
<dbReference type="InterPro" id="IPR019052">
    <property type="entry name" value="DUF2383"/>
</dbReference>
<dbReference type="EMBL" id="QRUP01000019">
    <property type="protein sequence ID" value="RGR70966.1"/>
    <property type="molecule type" value="Genomic_DNA"/>
</dbReference>
<dbReference type="Pfam" id="PF09537">
    <property type="entry name" value="DUF2383"/>
    <property type="match status" value="1"/>
</dbReference>
<protein>
    <submittedName>
        <fullName evidence="2">DUF2383 domain-containing protein</fullName>
    </submittedName>
</protein>
<comment type="caution">
    <text evidence="2">The sequence shown here is derived from an EMBL/GenBank/DDBJ whole genome shotgun (WGS) entry which is preliminary data.</text>
</comment>
<dbReference type="RefSeq" id="WP_006059738.1">
    <property type="nucleotide sequence ID" value="NZ_CABJCV010000019.1"/>
</dbReference>
<evidence type="ECO:0000259" key="1">
    <source>
        <dbReference type="Pfam" id="PF09537"/>
    </source>
</evidence>
<gene>
    <name evidence="2" type="ORF">DWY25_13560</name>
</gene>
<proteinExistence type="predicted"/>
<sequence length="150" mass="17293">MNSMDNEIVKDLNELLRGCHMGASTFKEYLVEAQSEKLRETLKHSLDIFQKHETELTSRINSYGEDAADSTGIMAVLSEMTEKIKTMMADSDEEILNQSIKAMDMGLKACHDFIDKHKQVPEELLFVIHDLEADYKKVYRDLTELKLNNY</sequence>
<dbReference type="Gene3D" id="1.20.1260.10">
    <property type="match status" value="1"/>
</dbReference>
<keyword evidence="3" id="KW-1185">Reference proteome</keyword>
<name>A0A412FS77_9FIRM</name>
<dbReference type="InterPro" id="IPR012347">
    <property type="entry name" value="Ferritin-like"/>
</dbReference>
<organism evidence="2 3">
    <name type="scientific">Holdemania filiformis</name>
    <dbReference type="NCBI Taxonomy" id="61171"/>
    <lineage>
        <taxon>Bacteria</taxon>
        <taxon>Bacillati</taxon>
        <taxon>Bacillota</taxon>
        <taxon>Erysipelotrichia</taxon>
        <taxon>Erysipelotrichales</taxon>
        <taxon>Erysipelotrichaceae</taxon>
        <taxon>Holdemania</taxon>
    </lineage>
</organism>
<dbReference type="Proteomes" id="UP000284178">
    <property type="component" value="Unassembled WGS sequence"/>
</dbReference>
<reference evidence="2 3" key="1">
    <citation type="submission" date="2018-08" db="EMBL/GenBank/DDBJ databases">
        <title>A genome reference for cultivated species of the human gut microbiota.</title>
        <authorList>
            <person name="Zou Y."/>
            <person name="Xue W."/>
            <person name="Luo G."/>
        </authorList>
    </citation>
    <scope>NUCLEOTIDE SEQUENCE [LARGE SCALE GENOMIC DNA]</scope>
    <source>
        <strain evidence="2 3">AF24-29</strain>
    </source>
</reference>
<feature type="domain" description="DUF2383" evidence="1">
    <location>
        <begin position="8"/>
        <end position="115"/>
    </location>
</feature>
<evidence type="ECO:0000313" key="2">
    <source>
        <dbReference type="EMBL" id="RGR70966.1"/>
    </source>
</evidence>
<dbReference type="AlphaFoldDB" id="A0A412FS77"/>
<dbReference type="GeneID" id="83016423"/>